<feature type="active site" description="Proton acceptor" evidence="5">
    <location>
        <position position="25"/>
    </location>
</feature>
<comment type="function">
    <text evidence="5">Catalyzes a transaldol reaction between 6-deoxy-5-ketofructose 1-phosphate (DKFP) and L-aspartate semialdehyde (ASA) with an elimination of hydroxypyruvaldehyde phosphate to yield 2-amino-3,7-dideoxy-D-threo-hept-6-ulosonate (ADH). Plays a key role in an alternative pathway of the biosynthesis of 3-dehydroquinate (DHQ), which is involved in the canonical pathway for the biosynthesis of aromatic amino acids.</text>
</comment>
<dbReference type="GeneID" id="76424435"/>
<evidence type="ECO:0000313" key="8">
    <source>
        <dbReference type="EMBL" id="QSZ67574.1"/>
    </source>
</evidence>
<keyword evidence="2 5" id="KW-0808">Transferase</keyword>
<dbReference type="GO" id="GO:0016836">
    <property type="term" value="F:hydro-lyase activity"/>
    <property type="evidence" value="ECO:0007669"/>
    <property type="project" value="InterPro"/>
</dbReference>
<dbReference type="GO" id="GO:0009073">
    <property type="term" value="P:aromatic amino acid family biosynthetic process"/>
    <property type="evidence" value="ECO:0007669"/>
    <property type="project" value="UniProtKB-UniRule"/>
</dbReference>
<dbReference type="InterPro" id="IPR002915">
    <property type="entry name" value="DeoC/FbaB/LacD_aldolase"/>
</dbReference>
<keyword evidence="8" id="KW-0456">Lyase</keyword>
<evidence type="ECO:0000256" key="1">
    <source>
        <dbReference type="ARBA" id="ARBA00022605"/>
    </source>
</evidence>
<dbReference type="InterPro" id="IPR013785">
    <property type="entry name" value="Aldolase_TIM"/>
</dbReference>
<feature type="binding site" evidence="5">
    <location>
        <begin position="200"/>
        <end position="201"/>
    </location>
    <ligand>
        <name>1-deoxy-D-threo-hexo-2,5-diulose 6-phosphate</name>
        <dbReference type="ChEBI" id="CHEBI:58861"/>
    </ligand>
</feature>
<dbReference type="InterPro" id="IPR010210">
    <property type="entry name" value="ADH_synthase"/>
</dbReference>
<accession>A0A8A3S7C5</accession>
<name>A0A8A3S7C5_9EURY</name>
<evidence type="ECO:0000256" key="2">
    <source>
        <dbReference type="ARBA" id="ARBA00022679"/>
    </source>
</evidence>
<comment type="catalytic activity">
    <reaction evidence="5">
        <text>1-deoxy-D-threo-hexo-2,5-diulose 6-phosphate + L-aspartate 4-semialdehyde = 2,3-dioxopropyl phosphate + 2-amino-2,3,7-trideoxy-D-lyxo-hept-6-ulosonate</text>
        <dbReference type="Rhea" id="RHEA:25952"/>
        <dbReference type="ChEBI" id="CHEBI:58859"/>
        <dbReference type="ChEBI" id="CHEBI:58860"/>
        <dbReference type="ChEBI" id="CHEBI:58861"/>
        <dbReference type="ChEBI" id="CHEBI:537519"/>
        <dbReference type="EC" id="2.2.1.10"/>
    </reaction>
</comment>
<evidence type="ECO:0000313" key="9">
    <source>
        <dbReference type="Proteomes" id="UP001042704"/>
    </source>
</evidence>
<evidence type="ECO:0000256" key="6">
    <source>
        <dbReference type="NCBIfam" id="TIGR01949"/>
    </source>
</evidence>
<gene>
    <name evidence="5" type="primary">aroA'</name>
    <name evidence="8" type="ORF">RJ40_08670</name>
</gene>
<keyword evidence="1 5" id="KW-0028">Amino-acid biosynthesis</keyword>
<dbReference type="EC" id="2.2.1.10" evidence="5 6"/>
<dbReference type="PANTHER" id="PTHR47916">
    <property type="entry name" value="FRUCTOSE-BISPHOSPHATE ALDOLASE CLASS 1"/>
    <property type="match status" value="1"/>
</dbReference>
<evidence type="ECO:0000256" key="3">
    <source>
        <dbReference type="ARBA" id="ARBA00023141"/>
    </source>
</evidence>
<comment type="caution">
    <text evidence="5">Lacks conserved residue(s) required for the propagation of feature annotation.</text>
</comment>
<dbReference type="HAMAP" id="MF_00960">
    <property type="entry name" value="ADH_synthase"/>
    <property type="match status" value="1"/>
</dbReference>
<proteinExistence type="inferred from homology"/>
<keyword evidence="4 5" id="KW-0704">Schiff base</keyword>
<dbReference type="NCBIfam" id="NF005556">
    <property type="entry name" value="PRK07226.1"/>
    <property type="match status" value="1"/>
</dbReference>
<dbReference type="EMBL" id="CP036172">
    <property type="protein sequence ID" value="QSZ67574.1"/>
    <property type="molecule type" value="Genomic_DNA"/>
</dbReference>
<feature type="active site" description="Schiff-base intermediate with substrate" evidence="5">
    <location>
        <position position="175"/>
    </location>
</feature>
<dbReference type="CDD" id="cd00958">
    <property type="entry name" value="DhnA"/>
    <property type="match status" value="1"/>
</dbReference>
<dbReference type="PIRSF" id="PIRSF038992">
    <property type="entry name" value="Aldolase_Ia"/>
    <property type="match status" value="1"/>
</dbReference>
<feature type="active site" description="Schiff-base intermediate with dihydroxyacetone-P" evidence="7">
    <location>
        <position position="175"/>
    </location>
</feature>
<dbReference type="InterPro" id="IPR050456">
    <property type="entry name" value="DeoC/FbaB_aldolase"/>
</dbReference>
<dbReference type="KEGG" id="maqe:RJ40_08670"/>
<organism evidence="8 9">
    <name type="scientific">Methanofollis aquaemaris</name>
    <dbReference type="NCBI Taxonomy" id="126734"/>
    <lineage>
        <taxon>Archaea</taxon>
        <taxon>Methanobacteriati</taxon>
        <taxon>Methanobacteriota</taxon>
        <taxon>Stenosarchaea group</taxon>
        <taxon>Methanomicrobia</taxon>
        <taxon>Methanomicrobiales</taxon>
        <taxon>Methanomicrobiaceae</taxon>
        <taxon>Methanofollis</taxon>
    </lineage>
</organism>
<sequence>MIGKAIRLERIMDRNTGRTVIVPMDHGFTLGQIEGLRRMPETVAAVSDGGANAIVMHKGMVRAGHRGHGRDIGLVVHLSASTSLNPDPDDKVLVCTVEEAVSLGADAVSVHINLGAPHESKMIEAAGEVSRECARWGLPLLAMVYPRGVGIDPRDPAAVGHCVRVAEELGADLVKTTYTGDPATFAEITAASSIPVLVAGGEKAGDLATLQAIHDAIDAGASGVCIGRNAFQRDDPKAFVRAICQVVHQCLDPAAALEGR</sequence>
<dbReference type="Gene3D" id="3.20.20.70">
    <property type="entry name" value="Aldolase class I"/>
    <property type="match status" value="1"/>
</dbReference>
<dbReference type="PANTHER" id="PTHR47916:SF1">
    <property type="entry name" value="3-HYDROXY-5-PHOSPHONOOXYPENTANE-2,4-DIONE THIOLASE"/>
    <property type="match status" value="1"/>
</dbReference>
<dbReference type="RefSeq" id="WP_265580475.1">
    <property type="nucleotide sequence ID" value="NZ_CP036172.1"/>
</dbReference>
<dbReference type="Proteomes" id="UP001042704">
    <property type="component" value="Chromosome"/>
</dbReference>
<keyword evidence="9" id="KW-1185">Reference proteome</keyword>
<dbReference type="AlphaFoldDB" id="A0A8A3S7C5"/>
<evidence type="ECO:0000256" key="4">
    <source>
        <dbReference type="ARBA" id="ARBA00023270"/>
    </source>
</evidence>
<feature type="binding site" evidence="5">
    <location>
        <begin position="227"/>
        <end position="228"/>
    </location>
    <ligand>
        <name>1-deoxy-D-threo-hexo-2,5-diulose 6-phosphate</name>
        <dbReference type="ChEBI" id="CHEBI:58861"/>
    </ligand>
</feature>
<dbReference type="SUPFAM" id="SSF51569">
    <property type="entry name" value="Aldolase"/>
    <property type="match status" value="1"/>
</dbReference>
<dbReference type="GO" id="GO:0004332">
    <property type="term" value="F:fructose-bisphosphate aldolase activity"/>
    <property type="evidence" value="ECO:0007669"/>
    <property type="project" value="InterPro"/>
</dbReference>
<comment type="subunit">
    <text evidence="5">Homodecamer.</text>
</comment>
<dbReference type="Pfam" id="PF01791">
    <property type="entry name" value="DeoC"/>
    <property type="match status" value="1"/>
</dbReference>
<comment type="similarity">
    <text evidence="5">Belongs to the DeoC/FbaB aldolase family. ADHS subfamily.</text>
</comment>
<dbReference type="InterPro" id="IPR041720">
    <property type="entry name" value="FbaB-like"/>
</dbReference>
<feature type="binding site" evidence="5">
    <location>
        <begin position="145"/>
        <end position="147"/>
    </location>
    <ligand>
        <name>1-deoxy-D-threo-hexo-2,5-diulose 6-phosphate</name>
        <dbReference type="ChEBI" id="CHEBI:58861"/>
    </ligand>
</feature>
<keyword evidence="3 5" id="KW-0057">Aromatic amino acid biosynthesis</keyword>
<feature type="active site" description="Proton donor" evidence="5 7">
    <location>
        <position position="145"/>
    </location>
</feature>
<reference evidence="8" key="1">
    <citation type="journal article" date="2001" name="Int. J. Syst. Evol. Microbiol.">
        <title>Methanofollis aquaemaris sp. nov., a methanogen isolated from an aquaculture fish pond.</title>
        <authorList>
            <person name="Lai M.C."/>
            <person name="Chen S.C."/>
        </authorList>
    </citation>
    <scope>NUCLEOTIDE SEQUENCE</scope>
    <source>
        <strain evidence="8">N2F9704</strain>
    </source>
</reference>
<evidence type="ECO:0000256" key="5">
    <source>
        <dbReference type="HAMAP-Rule" id="MF_00960"/>
    </source>
</evidence>
<dbReference type="SMART" id="SM01133">
    <property type="entry name" value="DeoC"/>
    <property type="match status" value="1"/>
</dbReference>
<protein>
    <recommendedName>
        <fullName evidence="5 6">2-amino-3,7-dideoxy-D-threo-hept-6-ulosonate synthase</fullName>
        <shortName evidence="5">ADH synthase</shortName>
        <shortName evidence="5">ADHS</shortName>
        <shortName evidence="5">ADTH synthase</shortName>
        <ecNumber evidence="5 6">2.2.1.10</ecNumber>
    </recommendedName>
</protein>
<reference evidence="8" key="2">
    <citation type="submission" date="2019-02" db="EMBL/GenBank/DDBJ databases">
        <authorList>
            <person name="Chen S.-C."/>
            <person name="Chien H.-H."/>
            <person name="Lai M.-C."/>
        </authorList>
    </citation>
    <scope>NUCLEOTIDE SEQUENCE</scope>
    <source>
        <strain evidence="8">N2F9704</strain>
    </source>
</reference>
<dbReference type="NCBIfam" id="TIGR01949">
    <property type="entry name" value="ADH_synth"/>
    <property type="match status" value="1"/>
</dbReference>
<dbReference type="GO" id="GO:0008652">
    <property type="term" value="P:amino acid biosynthetic process"/>
    <property type="evidence" value="ECO:0007669"/>
    <property type="project" value="UniProtKB-KW"/>
</dbReference>
<dbReference type="GO" id="GO:0016744">
    <property type="term" value="F:transketolase or transaldolase activity"/>
    <property type="evidence" value="ECO:0007669"/>
    <property type="project" value="UniProtKB-UniRule"/>
</dbReference>
<evidence type="ECO:0000256" key="7">
    <source>
        <dbReference type="PIRSR" id="PIRSR038992-1"/>
    </source>
</evidence>